<comment type="caution">
    <text evidence="1">The sequence shown here is derived from an EMBL/GenBank/DDBJ whole genome shotgun (WGS) entry which is preliminary data.</text>
</comment>
<evidence type="ECO:0000313" key="2">
    <source>
        <dbReference type="Proteomes" id="UP000784294"/>
    </source>
</evidence>
<proteinExistence type="predicted"/>
<reference evidence="1" key="1">
    <citation type="submission" date="2018-11" db="EMBL/GenBank/DDBJ databases">
        <authorList>
            <consortium name="Pathogen Informatics"/>
        </authorList>
    </citation>
    <scope>NUCLEOTIDE SEQUENCE</scope>
</reference>
<keyword evidence="2" id="KW-1185">Reference proteome</keyword>
<dbReference type="AlphaFoldDB" id="A0A3S5CHE1"/>
<organism evidence="1 2">
    <name type="scientific">Protopolystoma xenopodis</name>
    <dbReference type="NCBI Taxonomy" id="117903"/>
    <lineage>
        <taxon>Eukaryota</taxon>
        <taxon>Metazoa</taxon>
        <taxon>Spiralia</taxon>
        <taxon>Lophotrochozoa</taxon>
        <taxon>Platyhelminthes</taxon>
        <taxon>Monogenea</taxon>
        <taxon>Polyopisthocotylea</taxon>
        <taxon>Polystomatidea</taxon>
        <taxon>Polystomatidae</taxon>
        <taxon>Protopolystoma</taxon>
    </lineage>
</organism>
<dbReference type="Proteomes" id="UP000784294">
    <property type="component" value="Unassembled WGS sequence"/>
</dbReference>
<protein>
    <submittedName>
        <fullName evidence="1">Uncharacterized protein</fullName>
    </submittedName>
</protein>
<evidence type="ECO:0000313" key="1">
    <source>
        <dbReference type="EMBL" id="VEL08502.1"/>
    </source>
</evidence>
<accession>A0A3S5CHE1</accession>
<name>A0A3S5CHE1_9PLAT</name>
<gene>
    <name evidence="1" type="ORF">PXEA_LOCUS1942</name>
</gene>
<sequence>MHKRAFQPSHSRSSCCLHLRLVGRKYSRVAAYCCVLPRPAPPCSDLLRSTPSYFVVFCIALPRLIKVRPPRRQCHRWTDRLTGSLWPRVESVWPGRIAEETSGGAEP</sequence>
<dbReference type="EMBL" id="CAAALY010004139">
    <property type="protein sequence ID" value="VEL08502.1"/>
    <property type="molecule type" value="Genomic_DNA"/>
</dbReference>